<feature type="compositionally biased region" description="Basic and acidic residues" evidence="1">
    <location>
        <begin position="295"/>
        <end position="306"/>
    </location>
</feature>
<dbReference type="EMBL" id="JAMQAW010000096">
    <property type="protein sequence ID" value="MCM2393951.1"/>
    <property type="molecule type" value="Genomic_DNA"/>
</dbReference>
<sequence>MAPNDSAQTTGEARDLSAGRRKAARYLVPVAVAGVAAAIGLAPALAASSDPDLPKISAQELIEKIAASDTEQLSGMVKIKTDLGLPAISGLVEGLAPEGGEGGSSASPKSKLMELATGSHTLRVAVDGPERQKVSILEKNAEYSLLHNQGEVWAYDSASNEAYHAKDPSGKKDEKGGKAGDELPTTPKDFAEEALKAAGDTTSVSVDGTAQVAGRDAYQLVIKPKQSGSTIGSIKVAVDAKTGTPLKFTLNSSGGGKAIFDVGFTKVDFAKPAASTFDFKPPKGAKVTEADELEKEASKDAPKDLPEGLAQGSGLDLLPGGGAEGFDVIGEGWTSIAKARTPGGEGFTPPADADVPAEASSFLDALGDQVSGDFGKGTVFKTRLINALITDDGEVYVGAVTKDALVKAANADK</sequence>
<keyword evidence="4" id="KW-1185">Reference proteome</keyword>
<accession>A0ABT0V0D5</accession>
<gene>
    <name evidence="3" type="ORF">NBG84_37750</name>
</gene>
<dbReference type="InterPro" id="IPR029046">
    <property type="entry name" value="LolA/LolB/LppX"/>
</dbReference>
<feature type="compositionally biased region" description="Basic and acidic residues" evidence="1">
    <location>
        <begin position="163"/>
        <end position="181"/>
    </location>
</feature>
<comment type="caution">
    <text evidence="3">The sequence shown here is derived from an EMBL/GenBank/DDBJ whole genome shotgun (WGS) entry which is preliminary data.</text>
</comment>
<protein>
    <submittedName>
        <fullName evidence="3">DUF2092 domain-containing protein</fullName>
    </submittedName>
</protein>
<feature type="region of interest" description="Disordered" evidence="1">
    <location>
        <begin position="163"/>
        <end position="186"/>
    </location>
</feature>
<dbReference type="RefSeq" id="WP_250924242.1">
    <property type="nucleotide sequence ID" value="NZ_JAMQAW010000096.1"/>
</dbReference>
<proteinExistence type="predicted"/>
<dbReference type="SUPFAM" id="SSF89392">
    <property type="entry name" value="Prokaryotic lipoproteins and lipoprotein localization factors"/>
    <property type="match status" value="1"/>
</dbReference>
<reference evidence="3" key="1">
    <citation type="submission" date="2022-06" db="EMBL/GenBank/DDBJ databases">
        <title>Genome public.</title>
        <authorList>
            <person name="Sun Q."/>
        </authorList>
    </citation>
    <scope>NUCLEOTIDE SEQUENCE</scope>
    <source>
        <strain evidence="3">CWNU-1</strain>
    </source>
</reference>
<keyword evidence="2" id="KW-1133">Transmembrane helix</keyword>
<keyword evidence="2" id="KW-0472">Membrane</keyword>
<feature type="transmembrane region" description="Helical" evidence="2">
    <location>
        <begin position="26"/>
        <end position="46"/>
    </location>
</feature>
<dbReference type="PANTHER" id="PTHR37507:SF2">
    <property type="entry name" value="SPORULATION PROTEIN YDCC"/>
    <property type="match status" value="1"/>
</dbReference>
<dbReference type="Proteomes" id="UP001431429">
    <property type="component" value="Unassembled WGS sequence"/>
</dbReference>
<evidence type="ECO:0000313" key="3">
    <source>
        <dbReference type="EMBL" id="MCM2393951.1"/>
    </source>
</evidence>
<evidence type="ECO:0000313" key="4">
    <source>
        <dbReference type="Proteomes" id="UP001431429"/>
    </source>
</evidence>
<name>A0ABT0V0D5_9ACTN</name>
<dbReference type="Gene3D" id="2.50.20.10">
    <property type="entry name" value="Lipoprotein localisation LolA/LolB/LppX"/>
    <property type="match status" value="1"/>
</dbReference>
<dbReference type="InterPro" id="IPR052944">
    <property type="entry name" value="Sporulation_related"/>
</dbReference>
<dbReference type="PANTHER" id="PTHR37507">
    <property type="entry name" value="SPORULATION PROTEIN YDCC"/>
    <property type="match status" value="1"/>
</dbReference>
<organism evidence="3 4">
    <name type="scientific">Streptomyces albipurpureus</name>
    <dbReference type="NCBI Taxonomy" id="2897419"/>
    <lineage>
        <taxon>Bacteria</taxon>
        <taxon>Bacillati</taxon>
        <taxon>Actinomycetota</taxon>
        <taxon>Actinomycetes</taxon>
        <taxon>Kitasatosporales</taxon>
        <taxon>Streptomycetaceae</taxon>
        <taxon>Streptomyces</taxon>
    </lineage>
</organism>
<feature type="region of interest" description="Disordered" evidence="1">
    <location>
        <begin position="281"/>
        <end position="316"/>
    </location>
</feature>
<evidence type="ECO:0000256" key="2">
    <source>
        <dbReference type="SAM" id="Phobius"/>
    </source>
</evidence>
<evidence type="ECO:0000256" key="1">
    <source>
        <dbReference type="SAM" id="MobiDB-lite"/>
    </source>
</evidence>
<keyword evidence="2" id="KW-0812">Transmembrane</keyword>